<evidence type="ECO:0000313" key="15">
    <source>
        <dbReference type="EMBL" id="EFN55516.1"/>
    </source>
</evidence>
<dbReference type="PANTHER" id="PTHR12294:SF1">
    <property type="entry name" value="CALCIUM UPTAKE PROTEIN 1, MITOCHONDRIAL"/>
    <property type="match status" value="1"/>
</dbReference>
<evidence type="ECO:0000313" key="16">
    <source>
        <dbReference type="Proteomes" id="UP000008141"/>
    </source>
</evidence>
<dbReference type="OMA" id="TDHIIDI"/>
<dbReference type="PROSITE" id="PS00018">
    <property type="entry name" value="EF_HAND_1"/>
    <property type="match status" value="1"/>
</dbReference>
<keyword evidence="8" id="KW-0106">Calcium</keyword>
<evidence type="ECO:0000256" key="7">
    <source>
        <dbReference type="ARBA" id="ARBA00022792"/>
    </source>
</evidence>
<dbReference type="InterPro" id="IPR039800">
    <property type="entry name" value="MICU1/2/3"/>
</dbReference>
<dbReference type="InterPro" id="IPR018247">
    <property type="entry name" value="EF_Hand_1_Ca_BS"/>
</dbReference>
<dbReference type="RefSeq" id="XP_005847618.1">
    <property type="nucleotide sequence ID" value="XM_005847556.1"/>
</dbReference>
<dbReference type="GO" id="GO:0005758">
    <property type="term" value="C:mitochondrial intermembrane space"/>
    <property type="evidence" value="ECO:0007669"/>
    <property type="project" value="UniProtKB-SubCell"/>
</dbReference>
<keyword evidence="5" id="KW-0479">Metal-binding</keyword>
<keyword evidence="11" id="KW-0496">Mitochondrion</keyword>
<evidence type="ECO:0000256" key="10">
    <source>
        <dbReference type="ARBA" id="ARBA00023065"/>
    </source>
</evidence>
<protein>
    <recommendedName>
        <fullName evidence="14">EF-hand domain-containing protein</fullName>
    </recommendedName>
</protein>
<dbReference type="GeneID" id="17355176"/>
<evidence type="ECO:0000256" key="11">
    <source>
        <dbReference type="ARBA" id="ARBA00023128"/>
    </source>
</evidence>
<feature type="domain" description="EF-hand" evidence="14">
    <location>
        <begin position="177"/>
        <end position="212"/>
    </location>
</feature>
<proteinExistence type="inferred from homology"/>
<dbReference type="InterPro" id="IPR011992">
    <property type="entry name" value="EF-hand-dom_pair"/>
</dbReference>
<dbReference type="GO" id="GO:0051560">
    <property type="term" value="P:mitochondrial calcium ion homeostasis"/>
    <property type="evidence" value="ECO:0007669"/>
    <property type="project" value="TreeGrafter"/>
</dbReference>
<dbReference type="OrthoDB" id="186625at2759"/>
<dbReference type="GO" id="GO:1990246">
    <property type="term" value="C:uniplex complex"/>
    <property type="evidence" value="ECO:0007669"/>
    <property type="project" value="TreeGrafter"/>
</dbReference>
<evidence type="ECO:0000256" key="3">
    <source>
        <dbReference type="ARBA" id="ARBA00022448"/>
    </source>
</evidence>
<evidence type="ECO:0000256" key="12">
    <source>
        <dbReference type="ARBA" id="ARBA00023136"/>
    </source>
</evidence>
<name>E1ZEL6_CHLVA</name>
<evidence type="ECO:0000256" key="9">
    <source>
        <dbReference type="ARBA" id="ARBA00022946"/>
    </source>
</evidence>
<dbReference type="Proteomes" id="UP000008141">
    <property type="component" value="Unassembled WGS sequence"/>
</dbReference>
<keyword evidence="4" id="KW-0109">Calcium transport</keyword>
<dbReference type="SUPFAM" id="SSF47473">
    <property type="entry name" value="EF-hand"/>
    <property type="match status" value="1"/>
</dbReference>
<keyword evidence="7" id="KW-0999">Mitochondrion inner membrane</keyword>
<gene>
    <name evidence="15" type="ORF">CHLNCDRAFT_133931</name>
</gene>
<dbReference type="InterPro" id="IPR002048">
    <property type="entry name" value="EF_hand_dom"/>
</dbReference>
<dbReference type="CDD" id="cd00051">
    <property type="entry name" value="EFh"/>
    <property type="match status" value="1"/>
</dbReference>
<dbReference type="Pfam" id="PF00036">
    <property type="entry name" value="EF-hand_1"/>
    <property type="match status" value="1"/>
</dbReference>
<evidence type="ECO:0000256" key="8">
    <source>
        <dbReference type="ARBA" id="ARBA00022837"/>
    </source>
</evidence>
<dbReference type="SMART" id="SM00054">
    <property type="entry name" value="EFh"/>
    <property type="match status" value="2"/>
</dbReference>
<sequence length="373" mass="40767">MGAVGGLASAAAAAAGPGAVGGSAGAAAAQSGWQLAVVALLGLAGATTSSRAQEELPPPPHLDKGFNLMSLDQRRRTFFKYEKRIREMSPPEKVFEYFASQSEAKVFSMTAGDMLRSVVPVYPPEGSDVIRAGSLPGEPSPHVHQEEAGKFILKFDIDGDNKIGFDEFLLFRTLLSIPLEDLEVAFRLMDNDGSGKVDRAEFQQLLSSIHARAGKPSVSMRKSVHTADADLHGLMVLFFGADGSRQLSLDAFRTFGSISGRDFACSVVSCARLKHVDEYLDKVQAMPPQLAAIRVTLPEFQEFRRMWSKLRLLSVALEFRHNTNGKVGREDFAWVVQHVMGIQLRAELVDLLFYLFSDQAHDSLNINVLVGRD</sequence>
<evidence type="ECO:0000256" key="4">
    <source>
        <dbReference type="ARBA" id="ARBA00022568"/>
    </source>
</evidence>
<keyword evidence="10" id="KW-0406">Ion transport</keyword>
<evidence type="ECO:0000256" key="6">
    <source>
        <dbReference type="ARBA" id="ARBA00022737"/>
    </source>
</evidence>
<dbReference type="FunCoup" id="E1ZEL6">
    <property type="interactions" value="1063"/>
</dbReference>
<dbReference type="AlphaFoldDB" id="E1ZEL6"/>
<keyword evidence="3" id="KW-0813">Transport</keyword>
<evidence type="ECO:0000256" key="1">
    <source>
        <dbReference type="ARBA" id="ARBA00004273"/>
    </source>
</evidence>
<keyword evidence="6" id="KW-0677">Repeat</keyword>
<evidence type="ECO:0000256" key="2">
    <source>
        <dbReference type="ARBA" id="ARBA00004569"/>
    </source>
</evidence>
<dbReference type="PROSITE" id="PS50222">
    <property type="entry name" value="EF_HAND_2"/>
    <property type="match status" value="1"/>
</dbReference>
<dbReference type="STRING" id="554065.E1ZEL6"/>
<dbReference type="TCDB" id="8.A.44.1.4">
    <property type="family name" value="the mitochondrial ef hand ca(2+) uniporter regulator (micu) family"/>
</dbReference>
<dbReference type="PANTHER" id="PTHR12294">
    <property type="entry name" value="EF HAND DOMAIN FAMILY A1,A2-RELATED"/>
    <property type="match status" value="1"/>
</dbReference>
<keyword evidence="12" id="KW-0472">Membrane</keyword>
<comment type="subcellular location">
    <subcellularLocation>
        <location evidence="1">Mitochondrion inner membrane</location>
    </subcellularLocation>
    <subcellularLocation>
        <location evidence="2">Mitochondrion intermembrane space</location>
    </subcellularLocation>
</comment>
<keyword evidence="9" id="KW-0809">Transit peptide</keyword>
<evidence type="ECO:0000256" key="13">
    <source>
        <dbReference type="ARBA" id="ARBA00038333"/>
    </source>
</evidence>
<evidence type="ECO:0000256" key="5">
    <source>
        <dbReference type="ARBA" id="ARBA00022723"/>
    </source>
</evidence>
<reference evidence="15 16" key="1">
    <citation type="journal article" date="2010" name="Plant Cell">
        <title>The Chlorella variabilis NC64A genome reveals adaptation to photosymbiosis, coevolution with viruses, and cryptic sex.</title>
        <authorList>
            <person name="Blanc G."/>
            <person name="Duncan G."/>
            <person name="Agarkova I."/>
            <person name="Borodovsky M."/>
            <person name="Gurnon J."/>
            <person name="Kuo A."/>
            <person name="Lindquist E."/>
            <person name="Lucas S."/>
            <person name="Pangilinan J."/>
            <person name="Polle J."/>
            <person name="Salamov A."/>
            <person name="Terry A."/>
            <person name="Yamada T."/>
            <person name="Dunigan D.D."/>
            <person name="Grigoriev I.V."/>
            <person name="Claverie J.M."/>
            <person name="Van Etten J.L."/>
        </authorList>
    </citation>
    <scope>NUCLEOTIDE SEQUENCE [LARGE SCALE GENOMIC DNA]</scope>
    <source>
        <strain evidence="15 16">NC64A</strain>
    </source>
</reference>
<evidence type="ECO:0000259" key="14">
    <source>
        <dbReference type="PROSITE" id="PS50222"/>
    </source>
</evidence>
<dbReference type="Gene3D" id="1.10.238.10">
    <property type="entry name" value="EF-hand"/>
    <property type="match status" value="1"/>
</dbReference>
<dbReference type="KEGG" id="cvr:CHLNCDRAFT_133931"/>
<dbReference type="InParanoid" id="E1ZEL6"/>
<dbReference type="GO" id="GO:0036444">
    <property type="term" value="P:calcium import into the mitochondrion"/>
    <property type="evidence" value="ECO:0007669"/>
    <property type="project" value="TreeGrafter"/>
</dbReference>
<comment type="similarity">
    <text evidence="13">Belongs to the MICU1 family. MICU1 subfamily.</text>
</comment>
<organism evidence="16">
    <name type="scientific">Chlorella variabilis</name>
    <name type="common">Green alga</name>
    <dbReference type="NCBI Taxonomy" id="554065"/>
    <lineage>
        <taxon>Eukaryota</taxon>
        <taxon>Viridiplantae</taxon>
        <taxon>Chlorophyta</taxon>
        <taxon>core chlorophytes</taxon>
        <taxon>Trebouxiophyceae</taxon>
        <taxon>Chlorellales</taxon>
        <taxon>Chlorellaceae</taxon>
        <taxon>Chlorella clade</taxon>
        <taxon>Chlorella</taxon>
    </lineage>
</organism>
<dbReference type="eggNOG" id="KOG2643">
    <property type="taxonomic scope" value="Eukaryota"/>
</dbReference>
<dbReference type="GO" id="GO:0005509">
    <property type="term" value="F:calcium ion binding"/>
    <property type="evidence" value="ECO:0007669"/>
    <property type="project" value="InterPro"/>
</dbReference>
<keyword evidence="16" id="KW-1185">Reference proteome</keyword>
<accession>E1ZEL6</accession>
<dbReference type="EMBL" id="GL433844">
    <property type="protein sequence ID" value="EFN55516.1"/>
    <property type="molecule type" value="Genomic_DNA"/>
</dbReference>